<reference evidence="2" key="1">
    <citation type="submission" date="2022-05" db="EMBL/GenBank/DDBJ databases">
        <authorList>
            <person name="Pankratov T."/>
        </authorList>
    </citation>
    <scope>NUCLEOTIDE SEQUENCE</scope>
    <source>
        <strain evidence="2">BP6-180914</strain>
    </source>
</reference>
<dbReference type="PANTHER" id="PTHR37816:SF2">
    <property type="entry name" value="DNA TOPOLOGY MODULATION PROTEIN FLAR-RELATED PROTEIN"/>
    <property type="match status" value="1"/>
</dbReference>
<dbReference type="EMBL" id="JAMOIM010000014">
    <property type="protein sequence ID" value="MCW6510188.1"/>
    <property type="molecule type" value="Genomic_DNA"/>
</dbReference>
<dbReference type="Pfam" id="PF00004">
    <property type="entry name" value="AAA"/>
    <property type="match status" value="1"/>
</dbReference>
<evidence type="ECO:0000313" key="2">
    <source>
        <dbReference type="EMBL" id="MCW6510188.1"/>
    </source>
</evidence>
<comment type="caution">
    <text evidence="2">The sequence shown here is derived from an EMBL/GenBank/DDBJ whole genome shotgun (WGS) entry which is preliminary data.</text>
</comment>
<dbReference type="RefSeq" id="WP_282586566.1">
    <property type="nucleotide sequence ID" value="NZ_JAMOIM010000014.1"/>
</dbReference>
<accession>A0AA42CK38</accession>
<evidence type="ECO:0000313" key="3">
    <source>
        <dbReference type="Proteomes" id="UP001165667"/>
    </source>
</evidence>
<dbReference type="PANTHER" id="PTHR37816">
    <property type="entry name" value="YALI0E33011P"/>
    <property type="match status" value="1"/>
</dbReference>
<gene>
    <name evidence="2" type="ORF">M8523_19400</name>
</gene>
<protein>
    <submittedName>
        <fullName evidence="2">AAA family ATPase</fullName>
    </submittedName>
</protein>
<feature type="domain" description="ATPase AAA-type core" evidence="1">
    <location>
        <begin position="4"/>
        <end position="55"/>
    </location>
</feature>
<keyword evidence="3" id="KW-1185">Reference proteome</keyword>
<proteinExistence type="predicted"/>
<organism evidence="2 3">
    <name type="scientific">Lichenifustis flavocetrariae</name>
    <dbReference type="NCBI Taxonomy" id="2949735"/>
    <lineage>
        <taxon>Bacteria</taxon>
        <taxon>Pseudomonadati</taxon>
        <taxon>Pseudomonadota</taxon>
        <taxon>Alphaproteobacteria</taxon>
        <taxon>Hyphomicrobiales</taxon>
        <taxon>Lichenihabitantaceae</taxon>
        <taxon>Lichenifustis</taxon>
    </lineage>
</organism>
<dbReference type="InterPro" id="IPR052922">
    <property type="entry name" value="Cytidylate_Kinase-2"/>
</dbReference>
<dbReference type="AlphaFoldDB" id="A0AA42CK38"/>
<dbReference type="GO" id="GO:0016887">
    <property type="term" value="F:ATP hydrolysis activity"/>
    <property type="evidence" value="ECO:0007669"/>
    <property type="project" value="InterPro"/>
</dbReference>
<dbReference type="Proteomes" id="UP001165667">
    <property type="component" value="Unassembled WGS sequence"/>
</dbReference>
<dbReference type="Gene3D" id="3.40.50.300">
    <property type="entry name" value="P-loop containing nucleotide triphosphate hydrolases"/>
    <property type="match status" value="1"/>
</dbReference>
<dbReference type="InterPro" id="IPR003959">
    <property type="entry name" value="ATPase_AAA_core"/>
</dbReference>
<evidence type="ECO:0000259" key="1">
    <source>
        <dbReference type="Pfam" id="PF00004"/>
    </source>
</evidence>
<dbReference type="InterPro" id="IPR027417">
    <property type="entry name" value="P-loop_NTPase"/>
</dbReference>
<dbReference type="SUPFAM" id="SSF52540">
    <property type="entry name" value="P-loop containing nucleoside triphosphate hydrolases"/>
    <property type="match status" value="1"/>
</dbReference>
<name>A0AA42CK38_9HYPH</name>
<sequence>MQRILVMGPPGSGKSTLARRLGTEFGLPVFHLDQSYHRPGWVPAPSEAFRADVERITRGAAWVIDGNYTETISPRLRAADTIIYLDIPAWLAMVRIIRRILTSFGQVRADAAPGCPERLNLEFLRFAWTWNRRRRTRHLALHQTFGGRVIVLSWRHQNRSLPQK</sequence>
<dbReference type="GO" id="GO:0005524">
    <property type="term" value="F:ATP binding"/>
    <property type="evidence" value="ECO:0007669"/>
    <property type="project" value="InterPro"/>
</dbReference>